<name>A0A4U6VC61_SETVI</name>
<accession>A0A4U6VC61</accession>
<evidence type="ECO:0000313" key="1">
    <source>
        <dbReference type="EMBL" id="TKW24729.1"/>
    </source>
</evidence>
<dbReference type="AlphaFoldDB" id="A0A4U6VC61"/>
<dbReference type="PANTHER" id="PTHR31972">
    <property type="entry name" value="EXPRESSED PROTEIN"/>
    <property type="match status" value="1"/>
</dbReference>
<gene>
    <name evidence="1" type="ORF">SEVIR_3G068900v2</name>
</gene>
<proteinExistence type="predicted"/>
<dbReference type="Proteomes" id="UP000298652">
    <property type="component" value="Chromosome 3"/>
</dbReference>
<dbReference type="OMA" id="MEMSIAI"/>
<dbReference type="EMBL" id="CM016554">
    <property type="protein sequence ID" value="TKW24729.1"/>
    <property type="molecule type" value="Genomic_DNA"/>
</dbReference>
<dbReference type="PANTHER" id="PTHR31972:SF9">
    <property type="entry name" value="OS05G0108400 PROTEIN"/>
    <property type="match status" value="1"/>
</dbReference>
<protein>
    <submittedName>
        <fullName evidence="1">Uncharacterized protein</fullName>
    </submittedName>
</protein>
<dbReference type="Pfam" id="PF05910">
    <property type="entry name" value="DUF868"/>
    <property type="match status" value="1"/>
</dbReference>
<sequence length="384" mass="41140">MFLLSPQQPPSSHLCKSQADTRSSSIYSSLLLPCALLSLLPLPFPSRPRLSSHLSSSQGHCVLHVAAAAVAMQDHVSAYMHRSGDQQGAPSSCDLAAVDDVPANGHKPGKAVTASVYRAKIAGHSRVVTVSWSRDLLSHAFAVAISGADGASAECRVELRPWQFWRRAGSRRVELCGGASTAPATVRVLWDLRRARFGAGIPEPRSGYYVALEAAGEVVLVHGDMRRDALRRAACAAAEAEAVPVARREHVFGRRRFAAKARFHDQGDVHDIAIECGGGGGGEGGDAADMEMSIAIDGEEAVQVKHLQWKFRGNQSVTFSRAKVEVYWDVHDWLFSAGTRPALFIFRPIVLSSASAPAAVAAGMLDGTVATAGFCLYLYAWKLD</sequence>
<reference evidence="1" key="1">
    <citation type="submission" date="2019-03" db="EMBL/GenBank/DDBJ databases">
        <title>WGS assembly of Setaria viridis.</title>
        <authorList>
            <person name="Huang P."/>
            <person name="Jenkins J."/>
            <person name="Grimwood J."/>
            <person name="Barry K."/>
            <person name="Healey A."/>
            <person name="Mamidi S."/>
            <person name="Sreedasyam A."/>
            <person name="Shu S."/>
            <person name="Feldman M."/>
            <person name="Wu J."/>
            <person name="Yu Y."/>
            <person name="Chen C."/>
            <person name="Johnson J."/>
            <person name="Rokhsar D."/>
            <person name="Baxter I."/>
            <person name="Schmutz J."/>
            <person name="Brutnell T."/>
            <person name="Kellogg E."/>
        </authorList>
    </citation>
    <scope>NUCLEOTIDE SEQUENCE [LARGE SCALE GENOMIC DNA]</scope>
</reference>
<keyword evidence="2" id="KW-1185">Reference proteome</keyword>
<evidence type="ECO:0000313" key="2">
    <source>
        <dbReference type="Proteomes" id="UP000298652"/>
    </source>
</evidence>
<dbReference type="InterPro" id="IPR008586">
    <property type="entry name" value="DUF868_pln"/>
</dbReference>
<organism evidence="1 2">
    <name type="scientific">Setaria viridis</name>
    <name type="common">Green bristlegrass</name>
    <name type="synonym">Setaria italica subsp. viridis</name>
    <dbReference type="NCBI Taxonomy" id="4556"/>
    <lineage>
        <taxon>Eukaryota</taxon>
        <taxon>Viridiplantae</taxon>
        <taxon>Streptophyta</taxon>
        <taxon>Embryophyta</taxon>
        <taxon>Tracheophyta</taxon>
        <taxon>Spermatophyta</taxon>
        <taxon>Magnoliopsida</taxon>
        <taxon>Liliopsida</taxon>
        <taxon>Poales</taxon>
        <taxon>Poaceae</taxon>
        <taxon>PACMAD clade</taxon>
        <taxon>Panicoideae</taxon>
        <taxon>Panicodae</taxon>
        <taxon>Paniceae</taxon>
        <taxon>Cenchrinae</taxon>
        <taxon>Setaria</taxon>
    </lineage>
</organism>
<dbReference type="Gramene" id="TKW24729">
    <property type="protein sequence ID" value="TKW24729"/>
    <property type="gene ID" value="SEVIR_3G068900v2"/>
</dbReference>